<evidence type="ECO:0000313" key="9">
    <source>
        <dbReference type="Proteomes" id="UP000199341"/>
    </source>
</evidence>
<dbReference type="InterPro" id="IPR011712">
    <property type="entry name" value="Sig_transdc_His_kin_sub3_dim/P"/>
</dbReference>
<dbReference type="PANTHER" id="PTHR24421:SF63">
    <property type="entry name" value="SENSOR HISTIDINE KINASE DESK"/>
    <property type="match status" value="1"/>
</dbReference>
<feature type="transmembrane region" description="Helical" evidence="5">
    <location>
        <begin position="168"/>
        <end position="186"/>
    </location>
</feature>
<dbReference type="OrthoDB" id="5241784at2"/>
<dbReference type="Pfam" id="PF07730">
    <property type="entry name" value="HisKA_3"/>
    <property type="match status" value="1"/>
</dbReference>
<feature type="transmembrane region" description="Helical" evidence="5">
    <location>
        <begin position="72"/>
        <end position="89"/>
    </location>
</feature>
<dbReference type="GO" id="GO:0046983">
    <property type="term" value="F:protein dimerization activity"/>
    <property type="evidence" value="ECO:0007669"/>
    <property type="project" value="InterPro"/>
</dbReference>
<dbReference type="GO" id="GO:0016020">
    <property type="term" value="C:membrane"/>
    <property type="evidence" value="ECO:0007669"/>
    <property type="project" value="InterPro"/>
</dbReference>
<keyword evidence="5" id="KW-0472">Membrane</keyword>
<keyword evidence="9" id="KW-1185">Reference proteome</keyword>
<dbReference type="AlphaFoldDB" id="A0A1H0J1C8"/>
<evidence type="ECO:0000256" key="3">
    <source>
        <dbReference type="ARBA" id="ARBA00023012"/>
    </source>
</evidence>
<feature type="transmembrane region" description="Helical" evidence="5">
    <location>
        <begin position="141"/>
        <end position="161"/>
    </location>
</feature>
<reference evidence="8 9" key="1">
    <citation type="submission" date="2016-10" db="EMBL/GenBank/DDBJ databases">
        <authorList>
            <person name="de Groot N.N."/>
        </authorList>
    </citation>
    <scope>NUCLEOTIDE SEQUENCE [LARGE SCALE GENOMIC DNA]</scope>
    <source>
        <strain evidence="8 9">CGMCC 4.2022</strain>
    </source>
</reference>
<feature type="domain" description="Histidine kinase/HSP90-like ATPase" evidence="6">
    <location>
        <begin position="311"/>
        <end position="409"/>
    </location>
</feature>
<evidence type="ECO:0000256" key="4">
    <source>
        <dbReference type="SAM" id="MobiDB-lite"/>
    </source>
</evidence>
<organism evidence="8 9">
    <name type="scientific">Actinacidiphila guanduensis</name>
    <dbReference type="NCBI Taxonomy" id="310781"/>
    <lineage>
        <taxon>Bacteria</taxon>
        <taxon>Bacillati</taxon>
        <taxon>Actinomycetota</taxon>
        <taxon>Actinomycetes</taxon>
        <taxon>Kitasatosporales</taxon>
        <taxon>Streptomycetaceae</taxon>
        <taxon>Actinacidiphila</taxon>
    </lineage>
</organism>
<dbReference type="Gene3D" id="3.30.565.10">
    <property type="entry name" value="Histidine kinase-like ATPase, C-terminal domain"/>
    <property type="match status" value="1"/>
</dbReference>
<proteinExistence type="predicted"/>
<dbReference type="InterPro" id="IPR050482">
    <property type="entry name" value="Sensor_HK_TwoCompSys"/>
</dbReference>
<evidence type="ECO:0000256" key="1">
    <source>
        <dbReference type="ARBA" id="ARBA00022679"/>
    </source>
</evidence>
<sequence length="468" mass="49511">MDDATGASAGGGYGPAAQAEGHDNDDNDDRAQRYADVSPPRFALLILCAVLAGFLVQVSVNLYSAGANRTQLITGILCFTGICSIQLLHSLPGGSGPRRRGFAATLGMQALLTFLPIAMLGDTWGAAGGFLAASTLLLIPYPLNWPVFLLVAAANPVIAGLRHNSAPFVVYSATSTLITGLMIYGISRMTWLVSELHRARTQLAAMAVSEERLRFARDLHDLLGYSLSAITLKSEVAIRHIRHRHEQAKEELTSILAISRQALADVRHVARSYRDLSLGTELETCVAMLESAAIEAVAHVAAPLPEGQTSTILATVLREAVTNMLRHSKVQHCVIRLTRNADARIRLSIVNDGTGMEDHEGEFTVPVPQARSDSSGLANLEARLAAVGGTLSAGLRPDGRFEVVAEVPAVVPPPPEQPADGGAPADCPPAQAPGPDGRAGAPAAPRLWLKAASRQPGRCESRRPGSAR</sequence>
<protein>
    <submittedName>
        <fullName evidence="8">Two-component system, NarL family, sensor histidine kinase DesK</fullName>
    </submittedName>
</protein>
<evidence type="ECO:0000259" key="6">
    <source>
        <dbReference type="Pfam" id="PF02518"/>
    </source>
</evidence>
<feature type="compositionally biased region" description="Basic and acidic residues" evidence="4">
    <location>
        <begin position="20"/>
        <end position="32"/>
    </location>
</feature>
<feature type="compositionally biased region" description="Low complexity" evidence="4">
    <location>
        <begin position="433"/>
        <end position="445"/>
    </location>
</feature>
<feature type="domain" description="Signal transduction histidine kinase subgroup 3 dimerisation and phosphoacceptor" evidence="7">
    <location>
        <begin position="211"/>
        <end position="275"/>
    </location>
</feature>
<keyword evidence="1" id="KW-0808">Transferase</keyword>
<feature type="region of interest" description="Disordered" evidence="4">
    <location>
        <begin position="1"/>
        <end position="32"/>
    </location>
</feature>
<keyword evidence="5" id="KW-1133">Transmembrane helix</keyword>
<accession>A0A1H0J1C8</accession>
<keyword evidence="5" id="KW-0812">Transmembrane</keyword>
<evidence type="ECO:0000256" key="2">
    <source>
        <dbReference type="ARBA" id="ARBA00022777"/>
    </source>
</evidence>
<dbReference type="InterPro" id="IPR003594">
    <property type="entry name" value="HATPase_dom"/>
</dbReference>
<dbReference type="RefSeq" id="WP_093786097.1">
    <property type="nucleotide sequence ID" value="NZ_FNIE01000009.1"/>
</dbReference>
<evidence type="ECO:0000313" key="8">
    <source>
        <dbReference type="EMBL" id="SDO37588.1"/>
    </source>
</evidence>
<dbReference type="SUPFAM" id="SSF55874">
    <property type="entry name" value="ATPase domain of HSP90 chaperone/DNA topoisomerase II/histidine kinase"/>
    <property type="match status" value="1"/>
</dbReference>
<keyword evidence="3" id="KW-0902">Two-component regulatory system</keyword>
<name>A0A1H0J1C8_9ACTN</name>
<dbReference type="InterPro" id="IPR036890">
    <property type="entry name" value="HATPase_C_sf"/>
</dbReference>
<dbReference type="PANTHER" id="PTHR24421">
    <property type="entry name" value="NITRATE/NITRITE SENSOR PROTEIN NARX-RELATED"/>
    <property type="match status" value="1"/>
</dbReference>
<keyword evidence="2 8" id="KW-0418">Kinase</keyword>
<dbReference type="CDD" id="cd16917">
    <property type="entry name" value="HATPase_UhpB-NarQ-NarX-like"/>
    <property type="match status" value="1"/>
</dbReference>
<gene>
    <name evidence="8" type="ORF">SAMN05216259_109203</name>
</gene>
<feature type="transmembrane region" description="Helical" evidence="5">
    <location>
        <begin position="101"/>
        <end position="121"/>
    </location>
</feature>
<evidence type="ECO:0000259" key="7">
    <source>
        <dbReference type="Pfam" id="PF07730"/>
    </source>
</evidence>
<dbReference type="GO" id="GO:0000155">
    <property type="term" value="F:phosphorelay sensor kinase activity"/>
    <property type="evidence" value="ECO:0007669"/>
    <property type="project" value="InterPro"/>
</dbReference>
<feature type="region of interest" description="Disordered" evidence="4">
    <location>
        <begin position="410"/>
        <end position="468"/>
    </location>
</feature>
<dbReference type="Proteomes" id="UP000199341">
    <property type="component" value="Unassembled WGS sequence"/>
</dbReference>
<evidence type="ECO:0000256" key="5">
    <source>
        <dbReference type="SAM" id="Phobius"/>
    </source>
</evidence>
<feature type="compositionally biased region" description="Basic and acidic residues" evidence="4">
    <location>
        <begin position="457"/>
        <end position="468"/>
    </location>
</feature>
<dbReference type="Gene3D" id="1.20.5.1930">
    <property type="match status" value="1"/>
</dbReference>
<feature type="transmembrane region" description="Helical" evidence="5">
    <location>
        <begin position="42"/>
        <end position="60"/>
    </location>
</feature>
<dbReference type="Pfam" id="PF02518">
    <property type="entry name" value="HATPase_c"/>
    <property type="match status" value="1"/>
</dbReference>
<dbReference type="STRING" id="310781.SAMN05216259_109203"/>
<dbReference type="EMBL" id="FNIE01000009">
    <property type="protein sequence ID" value="SDO37588.1"/>
    <property type="molecule type" value="Genomic_DNA"/>
</dbReference>